<dbReference type="KEGG" id="bly:A2T55_13775"/>
<proteinExistence type="predicted"/>
<dbReference type="SUPFAM" id="SSF51735">
    <property type="entry name" value="NAD(P)-binding Rossmann-fold domains"/>
    <property type="match status" value="1"/>
</dbReference>
<dbReference type="Proteomes" id="UP000075950">
    <property type="component" value="Chromosome"/>
</dbReference>
<name>A0A142NPG8_BRELN</name>
<dbReference type="RefSeq" id="WP_062862253.1">
    <property type="nucleotide sequence ID" value="NZ_CP014869.1"/>
</dbReference>
<organism evidence="1 2">
    <name type="scientific">Brevibacterium linens</name>
    <dbReference type="NCBI Taxonomy" id="1703"/>
    <lineage>
        <taxon>Bacteria</taxon>
        <taxon>Bacillati</taxon>
        <taxon>Actinomycetota</taxon>
        <taxon>Actinomycetes</taxon>
        <taxon>Micrococcales</taxon>
        <taxon>Brevibacteriaceae</taxon>
        <taxon>Brevibacterium</taxon>
    </lineage>
</organism>
<protein>
    <recommendedName>
        <fullName evidence="3">Nucleoside-diphosphate-sugar epimerase</fullName>
    </recommendedName>
</protein>
<evidence type="ECO:0008006" key="3">
    <source>
        <dbReference type="Google" id="ProtNLM"/>
    </source>
</evidence>
<evidence type="ECO:0000313" key="1">
    <source>
        <dbReference type="EMBL" id="AMT94687.1"/>
    </source>
</evidence>
<dbReference type="EMBL" id="CP014869">
    <property type="protein sequence ID" value="AMT94687.1"/>
    <property type="molecule type" value="Genomic_DNA"/>
</dbReference>
<accession>A0A142NPG8</accession>
<gene>
    <name evidence="1" type="ORF">A2T55_13775</name>
</gene>
<evidence type="ECO:0000313" key="2">
    <source>
        <dbReference type="Proteomes" id="UP000075950"/>
    </source>
</evidence>
<dbReference type="AlphaFoldDB" id="A0A142NPG8"/>
<reference evidence="2" key="1">
    <citation type="submission" date="2016-03" db="EMBL/GenBank/DDBJ databases">
        <authorList>
            <person name="Ploux O."/>
        </authorList>
    </citation>
    <scope>NUCLEOTIDE SEQUENCE [LARGE SCALE GENOMIC DNA]</scope>
    <source>
        <strain evidence="2">BS258</strain>
    </source>
</reference>
<sequence>MSTTNGRRILMAGCGDLGTRLGLRLVDQGHRVIGLRRRVAELPDAFETIAMDLSRLGAPERGGADDPVRSDPRLDALDAAIITLTPDEPTRDGYERSYLQGLRGLARVLGSQPGRVVLVSSTRVLAEDPTRVITEDAPLAPGSGPGEVLAAAESEAAELFDHLTIVRPAGIYGPGRTRLIDSVRRGQRFNHQRWTNRIHRDDLVRGLERLALGSEPPDLVHAVDSLPAQMGDVAAFIAGRLGVPVPGHADDEKPSGKRIDGTRFGSLMGELGYPTYRHGFASMLTTAP</sequence>
<dbReference type="InterPro" id="IPR036291">
    <property type="entry name" value="NAD(P)-bd_dom_sf"/>
</dbReference>
<dbReference type="Gene3D" id="3.40.50.720">
    <property type="entry name" value="NAD(P)-binding Rossmann-like Domain"/>
    <property type="match status" value="1"/>
</dbReference>